<accession>A0A8S5RW78</accession>
<proteinExistence type="predicted"/>
<dbReference type="EMBL" id="BK032497">
    <property type="protein sequence ID" value="DAF42755.1"/>
    <property type="molecule type" value="Genomic_DNA"/>
</dbReference>
<sequence length="136" mass="15918">MEKENQKILTAEIKPFLVDYLAYAKAVIETRNGKTEFITKFVDRYNNNNILQKYKFQNTENGYVWTYKIDSIELKVKIVKVTDLVVTLKCERNGKVKEIELMEPPYADIYNTVYKFLIDTVENAITLADAEANMKF</sequence>
<reference evidence="1" key="1">
    <citation type="journal article" date="2021" name="Proc. Natl. Acad. Sci. U.S.A.">
        <title>A Catalog of Tens of Thousands of Viruses from Human Metagenomes Reveals Hidden Associations with Chronic Diseases.</title>
        <authorList>
            <person name="Tisza M.J."/>
            <person name="Buck C.B."/>
        </authorList>
    </citation>
    <scope>NUCLEOTIDE SEQUENCE</scope>
    <source>
        <strain evidence="1">CtHip2</strain>
    </source>
</reference>
<protein>
    <submittedName>
        <fullName evidence="1">Uncharacterized protein</fullName>
    </submittedName>
</protein>
<evidence type="ECO:0000313" key="1">
    <source>
        <dbReference type="EMBL" id="DAF42755.1"/>
    </source>
</evidence>
<name>A0A8S5RW78_9CAUD</name>
<organism evidence="1">
    <name type="scientific">Siphoviridae sp. ctHip2</name>
    <dbReference type="NCBI Taxonomy" id="2827830"/>
    <lineage>
        <taxon>Viruses</taxon>
        <taxon>Duplodnaviria</taxon>
        <taxon>Heunggongvirae</taxon>
        <taxon>Uroviricota</taxon>
        <taxon>Caudoviricetes</taxon>
    </lineage>
</organism>